<name>A0ACC4BBI8_POPAL</name>
<dbReference type="Proteomes" id="UP000309997">
    <property type="component" value="Unassembled WGS sequence"/>
</dbReference>
<evidence type="ECO:0000313" key="1">
    <source>
        <dbReference type="EMBL" id="KAL3575631.1"/>
    </source>
</evidence>
<sequence>MVSVPSSLTKTERESLEVVSVYHANGKKKVNVSKDFQRDRTLKSSESGGKLCNVESPDIIKPCFVAKLSHWFLAIEYQNSQVSEAVAINSFQSQNGEAFRYSSSSYVF</sequence>
<keyword evidence="2" id="KW-1185">Reference proteome</keyword>
<dbReference type="EMBL" id="RCHU02000012">
    <property type="protein sequence ID" value="KAL3575631.1"/>
    <property type="molecule type" value="Genomic_DNA"/>
</dbReference>
<evidence type="ECO:0000313" key="2">
    <source>
        <dbReference type="Proteomes" id="UP000309997"/>
    </source>
</evidence>
<reference evidence="1 2" key="1">
    <citation type="journal article" date="2024" name="Plant Biotechnol. J.">
        <title>Genome and CRISPR/Cas9 system of a widespread forest tree (Populus alba) in the world.</title>
        <authorList>
            <person name="Liu Y.J."/>
            <person name="Jiang P.F."/>
            <person name="Han X.M."/>
            <person name="Li X.Y."/>
            <person name="Wang H.M."/>
            <person name="Wang Y.J."/>
            <person name="Wang X.X."/>
            <person name="Zeng Q.Y."/>
        </authorList>
    </citation>
    <scope>NUCLEOTIDE SEQUENCE [LARGE SCALE GENOMIC DNA]</scope>
    <source>
        <strain evidence="2">cv. PAL-ZL1</strain>
    </source>
</reference>
<proteinExistence type="predicted"/>
<accession>A0ACC4BBI8</accession>
<organism evidence="1 2">
    <name type="scientific">Populus alba</name>
    <name type="common">White poplar</name>
    <dbReference type="NCBI Taxonomy" id="43335"/>
    <lineage>
        <taxon>Eukaryota</taxon>
        <taxon>Viridiplantae</taxon>
        <taxon>Streptophyta</taxon>
        <taxon>Embryophyta</taxon>
        <taxon>Tracheophyta</taxon>
        <taxon>Spermatophyta</taxon>
        <taxon>Magnoliopsida</taxon>
        <taxon>eudicotyledons</taxon>
        <taxon>Gunneridae</taxon>
        <taxon>Pentapetalae</taxon>
        <taxon>rosids</taxon>
        <taxon>fabids</taxon>
        <taxon>Malpighiales</taxon>
        <taxon>Salicaceae</taxon>
        <taxon>Saliceae</taxon>
        <taxon>Populus</taxon>
    </lineage>
</organism>
<comment type="caution">
    <text evidence="1">The sequence shown here is derived from an EMBL/GenBank/DDBJ whole genome shotgun (WGS) entry which is preliminary data.</text>
</comment>
<gene>
    <name evidence="1" type="ORF">D5086_023732</name>
</gene>
<protein>
    <submittedName>
        <fullName evidence="1">Uncharacterized protein</fullName>
    </submittedName>
</protein>